<sequence>MEPAALSRRSFLRGRIRTVNPAQRPPWALDEAAFIERCTRCDACIKACPTGILIHADGAYPAVDFSHGECTFCGECVSRCEPAALQRAAEDAPAWRLQAHIGDACLAMSGVECRVCGEACPAGAIRFRPRLGGVALPALTLESCNGCGACFAPCPVRAITVKAGEMDMANKEST</sequence>
<comment type="cofactor">
    <cofactor evidence="6">
        <name>[4Fe-4S] cluster</name>
        <dbReference type="ChEBI" id="CHEBI:49883"/>
    </cofactor>
</comment>
<dbReference type="SUPFAM" id="SSF54862">
    <property type="entry name" value="4Fe-4S ferredoxins"/>
    <property type="match status" value="1"/>
</dbReference>
<feature type="binding site" evidence="6">
    <location>
        <position position="38"/>
    </location>
    <ligand>
        <name>[4Fe-4S] cluster</name>
        <dbReference type="ChEBI" id="CHEBI:49883"/>
        <label>1</label>
    </ligand>
</feature>
<dbReference type="GO" id="GO:0005737">
    <property type="term" value="C:cytoplasm"/>
    <property type="evidence" value="ECO:0007669"/>
    <property type="project" value="UniProtKB-SubCell"/>
</dbReference>
<evidence type="ECO:0000313" key="8">
    <source>
        <dbReference type="EMBL" id="AWI76493.1"/>
    </source>
</evidence>
<dbReference type="InterPro" id="IPR017900">
    <property type="entry name" value="4Fe4S_Fe_S_CS"/>
</dbReference>
<feature type="binding site" evidence="6">
    <location>
        <position position="44"/>
    </location>
    <ligand>
        <name>[4Fe-4S] cluster</name>
        <dbReference type="ChEBI" id="CHEBI:49883"/>
        <label>1</label>
    </ligand>
</feature>
<organism evidence="8 9">
    <name type="scientific">Parazoarcus communis</name>
    <dbReference type="NCBI Taxonomy" id="41977"/>
    <lineage>
        <taxon>Bacteria</taxon>
        <taxon>Pseudomonadati</taxon>
        <taxon>Pseudomonadota</taxon>
        <taxon>Betaproteobacteria</taxon>
        <taxon>Rhodocyclales</taxon>
        <taxon>Zoogloeaceae</taxon>
        <taxon>Parazoarcus</taxon>
    </lineage>
</organism>
<keyword evidence="9" id="KW-1185">Reference proteome</keyword>
<feature type="domain" description="4Fe-4S ferredoxin-type" evidence="7">
    <location>
        <begin position="25"/>
        <end position="58"/>
    </location>
</feature>
<dbReference type="PROSITE" id="PS00198">
    <property type="entry name" value="4FE4S_FER_1"/>
    <property type="match status" value="3"/>
</dbReference>
<feature type="binding site" evidence="6">
    <location>
        <position position="147"/>
    </location>
    <ligand>
        <name>[4Fe-4S] cluster</name>
        <dbReference type="ChEBI" id="CHEBI:49883"/>
        <label>3</label>
    </ligand>
</feature>
<feature type="binding site" evidence="6">
    <location>
        <position position="80"/>
    </location>
    <ligand>
        <name>[4Fe-4S] cluster</name>
        <dbReference type="ChEBI" id="CHEBI:49883"/>
        <label>2</label>
    </ligand>
</feature>
<dbReference type="AlphaFoldDB" id="A0A2U8GTB7"/>
<evidence type="ECO:0000256" key="3">
    <source>
        <dbReference type="ARBA" id="ARBA00022737"/>
    </source>
</evidence>
<reference evidence="8 9" key="1">
    <citation type="submission" date="2017-06" db="EMBL/GenBank/DDBJ databases">
        <title>Azoarcus.</title>
        <authorList>
            <person name="Woo J.-H."/>
            <person name="Kim H.-S."/>
        </authorList>
    </citation>
    <scope>NUCLEOTIDE SEQUENCE [LARGE SCALE GENOMIC DNA]</scope>
    <source>
        <strain evidence="8 9">TSPY31</strain>
    </source>
</reference>
<feature type="binding site" evidence="6">
    <location>
        <position position="76"/>
    </location>
    <ligand>
        <name>[4Fe-4S] cluster</name>
        <dbReference type="ChEBI" id="CHEBI:49883"/>
        <label>2</label>
    </ligand>
</feature>
<dbReference type="PROSITE" id="PS51379">
    <property type="entry name" value="4FE4S_FER_2"/>
    <property type="match status" value="4"/>
</dbReference>
<dbReference type="Pfam" id="PF13187">
    <property type="entry name" value="Fer4_9"/>
    <property type="match status" value="1"/>
</dbReference>
<feature type="binding site" evidence="6">
    <location>
        <position position="73"/>
    </location>
    <ligand>
        <name>[4Fe-4S] cluster</name>
        <dbReference type="ChEBI" id="CHEBI:49883"/>
        <label>2</label>
    </ligand>
</feature>
<dbReference type="EMBL" id="CP022187">
    <property type="protein sequence ID" value="AWI76493.1"/>
    <property type="molecule type" value="Genomic_DNA"/>
</dbReference>
<evidence type="ECO:0000256" key="4">
    <source>
        <dbReference type="ARBA" id="ARBA00023004"/>
    </source>
</evidence>
<dbReference type="Pfam" id="PF12838">
    <property type="entry name" value="Fer4_7"/>
    <property type="match status" value="1"/>
</dbReference>
<dbReference type="KEGG" id="acom:CEW83_15780"/>
<dbReference type="Proteomes" id="UP000244930">
    <property type="component" value="Chromosome"/>
</dbReference>
<dbReference type="InterPro" id="IPR004496">
    <property type="entry name" value="NapF"/>
</dbReference>
<dbReference type="CDD" id="cd10564">
    <property type="entry name" value="NapF_like"/>
    <property type="match status" value="1"/>
</dbReference>
<keyword evidence="2 6" id="KW-0479">Metal-binding</keyword>
<feature type="domain" description="4Fe-4S ferredoxin-type" evidence="7">
    <location>
        <begin position="59"/>
        <end position="90"/>
    </location>
</feature>
<feature type="domain" description="4Fe-4S ferredoxin-type" evidence="7">
    <location>
        <begin position="135"/>
        <end position="164"/>
    </location>
</feature>
<evidence type="ECO:0000256" key="1">
    <source>
        <dbReference type="ARBA" id="ARBA00022485"/>
    </source>
</evidence>
<accession>A0A2U8GTB7</accession>
<dbReference type="GO" id="GO:0046872">
    <property type="term" value="F:metal ion binding"/>
    <property type="evidence" value="ECO:0007669"/>
    <property type="project" value="UniProtKB-KW"/>
</dbReference>
<feature type="binding site" evidence="6">
    <location>
        <position position="41"/>
    </location>
    <ligand>
        <name>[4Fe-4S] cluster</name>
        <dbReference type="ChEBI" id="CHEBI:49883"/>
        <label>1</label>
    </ligand>
</feature>
<feature type="binding site" evidence="6">
    <location>
        <position position="144"/>
    </location>
    <ligand>
        <name>[4Fe-4S] cluster</name>
        <dbReference type="ChEBI" id="CHEBI:49883"/>
        <label>3</label>
    </ligand>
</feature>
<dbReference type="PANTHER" id="PTHR43122">
    <property type="entry name" value="FERREDOXIN SUBUNIT OF PYRUVATE:FLAVODOXIN OXIDOREDUCTASE-RELATED"/>
    <property type="match status" value="1"/>
</dbReference>
<dbReference type="NCBIfam" id="TIGR00402">
    <property type="entry name" value="napF"/>
    <property type="match status" value="1"/>
</dbReference>
<feature type="domain" description="4Fe-4S ferredoxin-type" evidence="7">
    <location>
        <begin position="111"/>
        <end position="130"/>
    </location>
</feature>
<comment type="function">
    <text evidence="6">Could be involved in the maturation of NapA, the catalytic subunit of the periplasmic nitrate reductase, before its export into the periplasm.</text>
</comment>
<dbReference type="GO" id="GO:0051539">
    <property type="term" value="F:4 iron, 4 sulfur cluster binding"/>
    <property type="evidence" value="ECO:0007669"/>
    <property type="project" value="UniProtKB-UniRule"/>
</dbReference>
<feature type="binding site" evidence="6">
    <location>
        <position position="48"/>
    </location>
    <ligand>
        <name>[4Fe-4S] cluster</name>
        <dbReference type="ChEBI" id="CHEBI:49883"/>
        <label>1</label>
    </ligand>
</feature>
<feature type="binding site" evidence="6">
    <location>
        <position position="70"/>
    </location>
    <ligand>
        <name>[4Fe-4S] cluster</name>
        <dbReference type="ChEBI" id="CHEBI:49883"/>
        <label>2</label>
    </ligand>
</feature>
<dbReference type="InterPro" id="IPR017896">
    <property type="entry name" value="4Fe4S_Fe-S-bd"/>
</dbReference>
<evidence type="ECO:0000259" key="7">
    <source>
        <dbReference type="PROSITE" id="PS51379"/>
    </source>
</evidence>
<evidence type="ECO:0000256" key="6">
    <source>
        <dbReference type="HAMAP-Rule" id="MF_02201"/>
    </source>
</evidence>
<comment type="similarity">
    <text evidence="6">Belongs to the NapF family.</text>
</comment>
<evidence type="ECO:0000256" key="5">
    <source>
        <dbReference type="ARBA" id="ARBA00023014"/>
    </source>
</evidence>
<dbReference type="HAMAP" id="MF_02201">
    <property type="entry name" value="NapF"/>
    <property type="match status" value="1"/>
</dbReference>
<dbReference type="Gene3D" id="3.30.70.20">
    <property type="match status" value="2"/>
</dbReference>
<comment type="subcellular location">
    <subcellularLocation>
        <location evidence="6">Cytoplasm</location>
    </subcellularLocation>
</comment>
<evidence type="ECO:0000313" key="9">
    <source>
        <dbReference type="Proteomes" id="UP000244930"/>
    </source>
</evidence>
<protein>
    <recommendedName>
        <fullName evidence="6">Ferredoxin-type protein NapF</fullName>
    </recommendedName>
</protein>
<keyword evidence="5 6" id="KW-0411">Iron-sulfur</keyword>
<gene>
    <name evidence="6 8" type="primary">napF</name>
    <name evidence="8" type="ORF">CEW83_15780</name>
</gene>
<keyword evidence="1 6" id="KW-0004">4Fe-4S</keyword>
<keyword evidence="6" id="KW-0963">Cytoplasm</keyword>
<feature type="binding site" evidence="6">
    <location>
        <position position="154"/>
    </location>
    <ligand>
        <name>[4Fe-4S] cluster</name>
        <dbReference type="ChEBI" id="CHEBI:49883"/>
        <label>3</label>
    </ligand>
</feature>
<comment type="subunit">
    <text evidence="6">Interacts with the cytoplasmic NapA precursor.</text>
</comment>
<keyword evidence="4 6" id="KW-0408">Iron</keyword>
<evidence type="ECO:0000256" key="2">
    <source>
        <dbReference type="ARBA" id="ARBA00022723"/>
    </source>
</evidence>
<keyword evidence="3 6" id="KW-0677">Repeat</keyword>
<proteinExistence type="inferred from homology"/>
<name>A0A2U8GTB7_9RHOO</name>
<feature type="binding site" evidence="6">
    <location>
        <position position="150"/>
    </location>
    <ligand>
        <name>[4Fe-4S] cluster</name>
        <dbReference type="ChEBI" id="CHEBI:49883"/>
        <label>3</label>
    </ligand>
</feature>
<dbReference type="PANTHER" id="PTHR43122:SF1">
    <property type="entry name" value="IRON-SULFUR-BINDING PROTEIN"/>
    <property type="match status" value="1"/>
</dbReference>